<feature type="compositionally biased region" description="Polar residues" evidence="1">
    <location>
        <begin position="553"/>
        <end position="574"/>
    </location>
</feature>
<evidence type="ECO:0000313" key="2">
    <source>
        <dbReference type="EMBL" id="WOO81523.1"/>
    </source>
</evidence>
<proteinExistence type="predicted"/>
<feature type="region of interest" description="Disordered" evidence="1">
    <location>
        <begin position="293"/>
        <end position="322"/>
    </location>
</feature>
<name>A0AAF1BQZ4_9TREE</name>
<feature type="region of interest" description="Disordered" evidence="1">
    <location>
        <begin position="534"/>
        <end position="585"/>
    </location>
</feature>
<evidence type="ECO:0000313" key="3">
    <source>
        <dbReference type="Proteomes" id="UP000827549"/>
    </source>
</evidence>
<protein>
    <submittedName>
        <fullName evidence="2">Uncharacterized protein</fullName>
    </submittedName>
</protein>
<feature type="region of interest" description="Disordered" evidence="1">
    <location>
        <begin position="902"/>
        <end position="928"/>
    </location>
</feature>
<sequence length="1017" mass="110260">MTPTPAVAAPDGAELAAELAAAPSLAECCAVLEEFAWRSLLAGVRVRDYCDEANRIVQAAPPKGLRLALASTPVRLLFPYALAAGAPLTSFTPSVLVPAAFAHISRKQLIDALVRLSRDGGYPATVEARTLELLLEYIGRRWRSAVAGEDIVDGITKKLAEVEFEVGSSSRAARHSSWLTPPQVTLRGEPTSARATIVPTLQLVRFNLGFVSSAHLIARLNSAASGIPDSAAQPLKVPQMVKAWAVRRLAMGADTQSVATELLTVRERVLDPIHRDDILNALVALGLESEGAEMSAAQPSPPQPPLAPLGPRTRTTSRVSLKPPKRKTLAVFQWLPHRHGSNASVTPPVAPDWERRPSLPTLFEPADTTPSWGHSDLPYLTASSSTLARSTTPPSRSRTAHETIELHMTLLRRLLGFRYRLGANTDGWYFGSGRKLAIELLESVEGSPDMVDSLRSLLSLSTEVQEDADNDVPPAVPAKDVPSPKAAATSPPPAVHQRDVSFDLDEYLEAIRRPDDSPANELRGPFSWSRSEIHEYLPDSPSPPSVPVAGPSTHRSSPSFMTTPTRSDVTPTRSSNHHREESLDSVYSNTTAVSRPLSVMSDFTILEATRVTVRAVEVRFPLDGKPLVLSRGDEIEEVIPDNVSEPDDAPAEWEAPLPHSKSMSHLDQYTALPERLNRRRRPRAPVGGLLPAFNYSPEEPVPSLSKRPSTQFPCPITPPLSPVNTHEEELSDRTPMSLMEPLFPRKQVSSADLRSRRLKFRQCVIVDGTPTRTAFSGPASHPEVIQDQTALGAVLKLFGYGARFVMSSALDPVEVEQALVAAIDLEALRILDRGELFDAEARARVAWLLEQVACELTQPDLISAVQRALEYLAMYEVGTSSPRTLRSAPSFSATHASAGLEITTPPRDRTRDSGPEITISTAPPRGGFFDDLEPPSSCSSDTNTTLETPLVTVDFSTPTPRRRVRVQSASPSVPETPVPATRYHGGRQLDILPTSPMTPSPGTPCTPLTSAILVHAL</sequence>
<gene>
    <name evidence="2" type="ORF">LOC62_03G005045</name>
</gene>
<feature type="compositionally biased region" description="Low complexity" evidence="1">
    <location>
        <begin position="471"/>
        <end position="489"/>
    </location>
</feature>
<keyword evidence="3" id="KW-1185">Reference proteome</keyword>
<organism evidence="2 3">
    <name type="scientific">Vanrija pseudolonga</name>
    <dbReference type="NCBI Taxonomy" id="143232"/>
    <lineage>
        <taxon>Eukaryota</taxon>
        <taxon>Fungi</taxon>
        <taxon>Dikarya</taxon>
        <taxon>Basidiomycota</taxon>
        <taxon>Agaricomycotina</taxon>
        <taxon>Tremellomycetes</taxon>
        <taxon>Trichosporonales</taxon>
        <taxon>Trichosporonaceae</taxon>
        <taxon>Vanrija</taxon>
    </lineage>
</organism>
<accession>A0AAF1BQZ4</accession>
<feature type="compositionally biased region" description="Pro residues" evidence="1">
    <location>
        <begin position="299"/>
        <end position="308"/>
    </location>
</feature>
<dbReference type="RefSeq" id="XP_062627555.1">
    <property type="nucleotide sequence ID" value="XM_062771571.1"/>
</dbReference>
<dbReference type="GeneID" id="87808276"/>
<feature type="region of interest" description="Disordered" evidence="1">
    <location>
        <begin position="960"/>
        <end position="984"/>
    </location>
</feature>
<evidence type="ECO:0000256" key="1">
    <source>
        <dbReference type="SAM" id="MobiDB-lite"/>
    </source>
</evidence>
<dbReference type="Proteomes" id="UP000827549">
    <property type="component" value="Chromosome 3"/>
</dbReference>
<reference evidence="2" key="1">
    <citation type="submission" date="2023-10" db="EMBL/GenBank/DDBJ databases">
        <authorList>
            <person name="Noh H."/>
        </authorList>
    </citation>
    <scope>NUCLEOTIDE SEQUENCE</scope>
    <source>
        <strain evidence="2">DUCC4014</strain>
    </source>
</reference>
<feature type="region of interest" description="Disordered" evidence="1">
    <location>
        <begin position="464"/>
        <end position="499"/>
    </location>
</feature>
<dbReference type="EMBL" id="CP086716">
    <property type="protein sequence ID" value="WOO81523.1"/>
    <property type="molecule type" value="Genomic_DNA"/>
</dbReference>
<dbReference type="AlphaFoldDB" id="A0AAF1BQZ4"/>